<dbReference type="EMBL" id="JBHSLV010000007">
    <property type="protein sequence ID" value="MFC5391713.1"/>
    <property type="molecule type" value="Genomic_DNA"/>
</dbReference>
<sequence length="79" mass="8402">MTRNLALTLALVLTPAAAFAQAPDRAAIRKVCSADFQKNCPGIQPGGGRLAACLKEKRSSFSDACLTTLQQARAQRQVN</sequence>
<dbReference type="Proteomes" id="UP001596104">
    <property type="component" value="Unassembled WGS sequence"/>
</dbReference>
<accession>A0ABW0H3Q3</accession>
<feature type="signal peptide" evidence="1">
    <location>
        <begin position="1"/>
        <end position="20"/>
    </location>
</feature>
<protein>
    <submittedName>
        <fullName evidence="2">Cysteine rich repeat-containing protein</fullName>
    </submittedName>
</protein>
<dbReference type="Pfam" id="PF00839">
    <property type="entry name" value="Cys_rich_FGFR"/>
    <property type="match status" value="1"/>
</dbReference>
<dbReference type="RefSeq" id="WP_291673606.1">
    <property type="nucleotide sequence ID" value="NZ_JBHSLV010000007.1"/>
</dbReference>
<keyword evidence="1" id="KW-0732">Signal</keyword>
<dbReference type="InterPro" id="IPR001893">
    <property type="entry name" value="Cys-rich_GLG1_repeat"/>
</dbReference>
<organism evidence="2 3">
    <name type="scientific">Bosea vestrisii</name>
    <dbReference type="NCBI Taxonomy" id="151416"/>
    <lineage>
        <taxon>Bacteria</taxon>
        <taxon>Pseudomonadati</taxon>
        <taxon>Pseudomonadota</taxon>
        <taxon>Alphaproteobacteria</taxon>
        <taxon>Hyphomicrobiales</taxon>
        <taxon>Boseaceae</taxon>
        <taxon>Bosea</taxon>
    </lineage>
</organism>
<gene>
    <name evidence="2" type="ORF">ACFPPC_03545</name>
</gene>
<evidence type="ECO:0000256" key="1">
    <source>
        <dbReference type="SAM" id="SignalP"/>
    </source>
</evidence>
<keyword evidence="3" id="KW-1185">Reference proteome</keyword>
<evidence type="ECO:0000313" key="2">
    <source>
        <dbReference type="EMBL" id="MFC5391713.1"/>
    </source>
</evidence>
<reference evidence="3" key="1">
    <citation type="journal article" date="2019" name="Int. J. Syst. Evol. Microbiol.">
        <title>The Global Catalogue of Microorganisms (GCM) 10K type strain sequencing project: providing services to taxonomists for standard genome sequencing and annotation.</title>
        <authorList>
            <consortium name="The Broad Institute Genomics Platform"/>
            <consortium name="The Broad Institute Genome Sequencing Center for Infectious Disease"/>
            <person name="Wu L."/>
            <person name="Ma J."/>
        </authorList>
    </citation>
    <scope>NUCLEOTIDE SEQUENCE [LARGE SCALE GENOMIC DNA]</scope>
    <source>
        <strain evidence="3">CGMCC 1.16326</strain>
    </source>
</reference>
<comment type="caution">
    <text evidence="2">The sequence shown here is derived from an EMBL/GenBank/DDBJ whole genome shotgun (WGS) entry which is preliminary data.</text>
</comment>
<name>A0ABW0H3Q3_9HYPH</name>
<proteinExistence type="predicted"/>
<evidence type="ECO:0000313" key="3">
    <source>
        <dbReference type="Proteomes" id="UP001596104"/>
    </source>
</evidence>
<feature type="chain" id="PRO_5046163915" evidence="1">
    <location>
        <begin position="21"/>
        <end position="79"/>
    </location>
</feature>